<accession>A0A1G2G894</accession>
<gene>
    <name evidence="1" type="ORF">A2756_05785</name>
</gene>
<protein>
    <submittedName>
        <fullName evidence="1">Uncharacterized protein</fullName>
    </submittedName>
</protein>
<comment type="caution">
    <text evidence="1">The sequence shown here is derived from an EMBL/GenBank/DDBJ whole genome shotgun (WGS) entry which is preliminary data.</text>
</comment>
<organism evidence="1 2">
    <name type="scientific">Candidatus Ryanbacteria bacterium RIFCSPHIGHO2_01_FULL_48_27</name>
    <dbReference type="NCBI Taxonomy" id="1802115"/>
    <lineage>
        <taxon>Bacteria</taxon>
        <taxon>Candidatus Ryaniibacteriota</taxon>
    </lineage>
</organism>
<dbReference type="AlphaFoldDB" id="A0A1G2G894"/>
<evidence type="ECO:0000313" key="2">
    <source>
        <dbReference type="Proteomes" id="UP000177785"/>
    </source>
</evidence>
<reference evidence="1 2" key="1">
    <citation type="journal article" date="2016" name="Nat. Commun.">
        <title>Thousands of microbial genomes shed light on interconnected biogeochemical processes in an aquifer system.</title>
        <authorList>
            <person name="Anantharaman K."/>
            <person name="Brown C.T."/>
            <person name="Hug L.A."/>
            <person name="Sharon I."/>
            <person name="Castelle C.J."/>
            <person name="Probst A.J."/>
            <person name="Thomas B.C."/>
            <person name="Singh A."/>
            <person name="Wilkins M.J."/>
            <person name="Karaoz U."/>
            <person name="Brodie E.L."/>
            <person name="Williams K.H."/>
            <person name="Hubbard S.S."/>
            <person name="Banfield J.F."/>
        </authorList>
    </citation>
    <scope>NUCLEOTIDE SEQUENCE [LARGE SCALE GENOMIC DNA]</scope>
</reference>
<dbReference type="EMBL" id="MHNL01000001">
    <property type="protein sequence ID" value="OGZ46098.1"/>
    <property type="molecule type" value="Genomic_DNA"/>
</dbReference>
<dbReference type="Proteomes" id="UP000177785">
    <property type="component" value="Unassembled WGS sequence"/>
</dbReference>
<evidence type="ECO:0000313" key="1">
    <source>
        <dbReference type="EMBL" id="OGZ46098.1"/>
    </source>
</evidence>
<dbReference type="STRING" id="1802115.A2756_05785"/>
<proteinExistence type="predicted"/>
<sequence>MHKNTTFLILLGTLLVAGGVVLREREEMREWQVRQQLLNRQHVQPADNTASTPEINPATGCKIFKHPDVPITFEYPGEMKVISSHKDPPEKLLSFDIQDSMYELGFVFMPAGKGIQGDIVDEANFTLGASSFSMRLGEVVDNNKTSLIAFFPFEEEEKIGNILNVDVGEGILRFRLNCKDVCNNIESRTLLKQIVSSIRLASDPR</sequence>
<name>A0A1G2G894_9BACT</name>